<evidence type="ECO:0000256" key="2">
    <source>
        <dbReference type="ARBA" id="ARBA00005225"/>
    </source>
</evidence>
<keyword evidence="9" id="KW-0808">Transferase</keyword>
<dbReference type="KEGG" id="rip:RIEPE_0416"/>
<keyword evidence="6 7" id="KW-0173">Coenzyme A biosynthesis</keyword>
<comment type="subcellular location">
    <subcellularLocation>
        <location evidence="7">Cytoplasm</location>
    </subcellularLocation>
</comment>
<dbReference type="SUPFAM" id="SSF52540">
    <property type="entry name" value="P-loop containing nucleoside triphosphate hydrolases"/>
    <property type="match status" value="1"/>
</dbReference>
<dbReference type="EC" id="2.7.1.33" evidence="4 7"/>
<dbReference type="Gene3D" id="3.40.50.300">
    <property type="entry name" value="P-loop containing nucleotide triphosphate hydrolases"/>
    <property type="match status" value="1"/>
</dbReference>
<reference evidence="9" key="1">
    <citation type="submission" date="2008-05" db="EMBL/GenBank/DDBJ databases">
        <title>Genome sequence of Riesia pediculicola USDA.</title>
        <authorList>
            <person name="Kirkness E.F."/>
        </authorList>
    </citation>
    <scope>NUCLEOTIDE SEQUENCE [LARGE SCALE GENOMIC DNA]</scope>
    <source>
        <strain evidence="9">USDA</strain>
    </source>
</reference>
<dbReference type="STRING" id="515618.RIEPE_0416"/>
<keyword evidence="9" id="KW-0418">Kinase</keyword>
<evidence type="ECO:0000256" key="6">
    <source>
        <dbReference type="ARBA" id="ARBA00022993"/>
    </source>
</evidence>
<sequence>MNDLNSIDHNLFWNIFKFCILPNFKKHISLNRSHRHYRIPYIIAITGSVAVGKSTTANLMKILLRCWLKGQKIEVIATDNFLYPNTILNRLGIMQKKGFPQSYNNLLFRKFLYDIKSGVNKLCIPIYSHIFYDISPNEVQIVESPDLIILEGLNIFYDIYLYELQKSSFNFFDFVIYIDAEEYFLKSWYIGRFLNFCRKSVNYPGSHFHYLSKLRRSEIIQIANKLWMEINKINLHENIFPLKKVANLIVTKGKDHKIVSINFSKRYFTF</sequence>
<accession>D4G8K1</accession>
<dbReference type="PIRSF" id="PIRSF000545">
    <property type="entry name" value="Pantothenate_kin"/>
    <property type="match status" value="1"/>
</dbReference>
<evidence type="ECO:0000256" key="5">
    <source>
        <dbReference type="ARBA" id="ARBA00015080"/>
    </source>
</evidence>
<gene>
    <name evidence="9" type="ordered locus">RIEPE_0416</name>
</gene>
<dbReference type="OrthoDB" id="1550976at2"/>
<evidence type="ECO:0000256" key="7">
    <source>
        <dbReference type="RuleBase" id="RU003530"/>
    </source>
</evidence>
<dbReference type="GO" id="GO:0005737">
    <property type="term" value="C:cytoplasm"/>
    <property type="evidence" value="ECO:0007669"/>
    <property type="project" value="UniProtKB-SubCell"/>
</dbReference>
<evidence type="ECO:0000313" key="10">
    <source>
        <dbReference type="Proteomes" id="UP000001700"/>
    </source>
</evidence>
<proteinExistence type="inferred from homology"/>
<dbReference type="InterPro" id="IPR006083">
    <property type="entry name" value="PRK/URK"/>
</dbReference>
<evidence type="ECO:0000259" key="8">
    <source>
        <dbReference type="Pfam" id="PF00485"/>
    </source>
</evidence>
<dbReference type="Proteomes" id="UP000001700">
    <property type="component" value="Chromosome"/>
</dbReference>
<dbReference type="Pfam" id="PF00485">
    <property type="entry name" value="PRK"/>
    <property type="match status" value="1"/>
</dbReference>
<dbReference type="GO" id="GO:0015937">
    <property type="term" value="P:coenzyme A biosynthetic process"/>
    <property type="evidence" value="ECO:0007669"/>
    <property type="project" value="UniProtKB-UniPathway"/>
</dbReference>
<evidence type="ECO:0000256" key="1">
    <source>
        <dbReference type="ARBA" id="ARBA00001206"/>
    </source>
</evidence>
<dbReference type="RefSeq" id="WP_013087526.1">
    <property type="nucleotide sequence ID" value="NC_014109.1"/>
</dbReference>
<dbReference type="AlphaFoldDB" id="D4G8K1"/>
<name>D4G8K1_RIEPU</name>
<feature type="domain" description="Phosphoribulokinase/uridine kinase" evidence="8">
    <location>
        <begin position="42"/>
        <end position="182"/>
    </location>
</feature>
<dbReference type="InterPro" id="IPR004566">
    <property type="entry name" value="PanK"/>
</dbReference>
<dbReference type="eggNOG" id="COG1072">
    <property type="taxonomic scope" value="Bacteria"/>
</dbReference>
<organism evidence="9 10">
    <name type="scientific">Riesia pediculicola (strain USDA)</name>
    <dbReference type="NCBI Taxonomy" id="515618"/>
    <lineage>
        <taxon>Bacteria</taxon>
        <taxon>Pseudomonadati</taxon>
        <taxon>Pseudomonadota</taxon>
        <taxon>Gammaproteobacteria</taxon>
        <taxon>Enterobacterales</taxon>
        <taxon>Enterobacteriaceae</taxon>
        <taxon>Candidatus Riesia</taxon>
    </lineage>
</organism>
<comment type="pathway">
    <text evidence="2 7">Cofactor biosynthesis; coenzyme A biosynthesis; CoA from (R)-pantothenate: step 1/5.</text>
</comment>
<dbReference type="UniPathway" id="UPA00241">
    <property type="reaction ID" value="UER00352"/>
</dbReference>
<evidence type="ECO:0000313" key="9">
    <source>
        <dbReference type="EMBL" id="ADD79537.1"/>
    </source>
</evidence>
<evidence type="ECO:0000256" key="3">
    <source>
        <dbReference type="ARBA" id="ARBA00006087"/>
    </source>
</evidence>
<dbReference type="HOGENOM" id="CLU_053818_0_0_6"/>
<evidence type="ECO:0000256" key="4">
    <source>
        <dbReference type="ARBA" id="ARBA00012102"/>
    </source>
</evidence>
<dbReference type="GO" id="GO:0004594">
    <property type="term" value="F:pantothenate kinase activity"/>
    <property type="evidence" value="ECO:0007669"/>
    <property type="project" value="UniProtKB-EC"/>
</dbReference>
<keyword evidence="10" id="KW-1185">Reference proteome</keyword>
<dbReference type="EMBL" id="CP001085">
    <property type="protein sequence ID" value="ADD79537.1"/>
    <property type="molecule type" value="Genomic_DNA"/>
</dbReference>
<protein>
    <recommendedName>
        <fullName evidence="5 7">Pantothenate kinase</fullName>
        <ecNumber evidence="4 7">2.7.1.33</ecNumber>
    </recommendedName>
</protein>
<keyword evidence="7" id="KW-0963">Cytoplasm</keyword>
<comment type="catalytic activity">
    <reaction evidence="1 7">
        <text>(R)-pantothenate + ATP = (R)-4'-phosphopantothenate + ADP + H(+)</text>
        <dbReference type="Rhea" id="RHEA:16373"/>
        <dbReference type="ChEBI" id="CHEBI:10986"/>
        <dbReference type="ChEBI" id="CHEBI:15378"/>
        <dbReference type="ChEBI" id="CHEBI:29032"/>
        <dbReference type="ChEBI" id="CHEBI:30616"/>
        <dbReference type="ChEBI" id="CHEBI:456216"/>
        <dbReference type="EC" id="2.7.1.33"/>
    </reaction>
</comment>
<comment type="similarity">
    <text evidence="3 7">Belongs to the prokaryotic pantothenate kinase family.</text>
</comment>
<dbReference type="NCBIfam" id="TIGR00554">
    <property type="entry name" value="panK_bact"/>
    <property type="match status" value="1"/>
</dbReference>
<dbReference type="InterPro" id="IPR027417">
    <property type="entry name" value="P-loop_NTPase"/>
</dbReference>
<dbReference type="GO" id="GO:0005524">
    <property type="term" value="F:ATP binding"/>
    <property type="evidence" value="ECO:0007669"/>
    <property type="project" value="InterPro"/>
</dbReference>